<feature type="compositionally biased region" description="Low complexity" evidence="11">
    <location>
        <begin position="703"/>
        <end position="713"/>
    </location>
</feature>
<keyword evidence="4 10" id="KW-0863">Zinc-finger</keyword>
<evidence type="ECO:0000313" key="13">
    <source>
        <dbReference type="EMBL" id="JAS70601.1"/>
    </source>
</evidence>
<feature type="region of interest" description="Disordered" evidence="11">
    <location>
        <begin position="766"/>
        <end position="811"/>
    </location>
</feature>
<evidence type="ECO:0000256" key="4">
    <source>
        <dbReference type="ARBA" id="ARBA00022771"/>
    </source>
</evidence>
<evidence type="ECO:0000259" key="12">
    <source>
        <dbReference type="PROSITE" id="PS50157"/>
    </source>
</evidence>
<feature type="compositionally biased region" description="Polar residues" evidence="11">
    <location>
        <begin position="613"/>
        <end position="630"/>
    </location>
</feature>
<feature type="region of interest" description="Disordered" evidence="11">
    <location>
        <begin position="392"/>
        <end position="471"/>
    </location>
</feature>
<feature type="compositionally biased region" description="Polar residues" evidence="11">
    <location>
        <begin position="434"/>
        <end position="448"/>
    </location>
</feature>
<dbReference type="GO" id="GO:0000981">
    <property type="term" value="F:DNA-binding transcription factor activity, RNA polymerase II-specific"/>
    <property type="evidence" value="ECO:0007669"/>
    <property type="project" value="TreeGrafter"/>
</dbReference>
<feature type="compositionally biased region" description="Polar residues" evidence="11">
    <location>
        <begin position="167"/>
        <end position="191"/>
    </location>
</feature>
<dbReference type="EMBL" id="GECU01037105">
    <property type="protein sequence ID" value="JAS70601.1"/>
    <property type="molecule type" value="Transcribed_RNA"/>
</dbReference>
<evidence type="ECO:0000256" key="1">
    <source>
        <dbReference type="ARBA" id="ARBA00004123"/>
    </source>
</evidence>
<dbReference type="SMART" id="SM00355">
    <property type="entry name" value="ZnF_C2H2"/>
    <property type="match status" value="10"/>
</dbReference>
<evidence type="ECO:0000313" key="14">
    <source>
        <dbReference type="EMBL" id="JAT02971.1"/>
    </source>
</evidence>
<dbReference type="EMBL" id="GECU01004736">
    <property type="protein sequence ID" value="JAT02971.1"/>
    <property type="molecule type" value="Transcribed_RNA"/>
</dbReference>
<dbReference type="FunFam" id="3.30.160.60:FF:000414">
    <property type="entry name" value="Zinc finger protein 398"/>
    <property type="match status" value="1"/>
</dbReference>
<dbReference type="PANTHER" id="PTHR23235:SF120">
    <property type="entry name" value="KRUPPEL-LIKE FACTOR 15"/>
    <property type="match status" value="1"/>
</dbReference>
<dbReference type="FunFam" id="3.30.160.60:FF:000065">
    <property type="entry name" value="B-cell CLL/lymphoma 6, member B"/>
    <property type="match status" value="1"/>
</dbReference>
<feature type="domain" description="C2H2-type" evidence="12">
    <location>
        <begin position="284"/>
        <end position="311"/>
    </location>
</feature>
<evidence type="ECO:0000256" key="10">
    <source>
        <dbReference type="PROSITE-ProRule" id="PRU00042"/>
    </source>
</evidence>
<dbReference type="AlphaFoldDB" id="A0A1B6JUU0"/>
<name>A0A1B6JUU0_9HEMI</name>
<reference evidence="14" key="1">
    <citation type="submission" date="2015-11" db="EMBL/GenBank/DDBJ databases">
        <title>De novo transcriptome assembly of four potential Pierce s Disease insect vectors from Arizona vineyards.</title>
        <authorList>
            <person name="Tassone E.E."/>
        </authorList>
    </citation>
    <scope>NUCLEOTIDE SEQUENCE</scope>
</reference>
<gene>
    <name evidence="13" type="ORF">g.22547</name>
    <name evidence="14" type="ORF">g.22554</name>
</gene>
<dbReference type="InterPro" id="IPR013087">
    <property type="entry name" value="Znf_C2H2_type"/>
</dbReference>
<feature type="region of interest" description="Disordered" evidence="11">
    <location>
        <begin position="698"/>
        <end position="717"/>
    </location>
</feature>
<feature type="domain" description="C2H2-type" evidence="12">
    <location>
        <begin position="367"/>
        <end position="396"/>
    </location>
</feature>
<dbReference type="GO" id="GO:0005634">
    <property type="term" value="C:nucleus"/>
    <property type="evidence" value="ECO:0007669"/>
    <property type="project" value="UniProtKB-SubCell"/>
</dbReference>
<evidence type="ECO:0000256" key="6">
    <source>
        <dbReference type="ARBA" id="ARBA00023015"/>
    </source>
</evidence>
<dbReference type="FunFam" id="3.30.160.60:FF:002343">
    <property type="entry name" value="Zinc finger protein 33A"/>
    <property type="match status" value="1"/>
</dbReference>
<feature type="domain" description="C2H2-type" evidence="12">
    <location>
        <begin position="256"/>
        <end position="283"/>
    </location>
</feature>
<evidence type="ECO:0000256" key="11">
    <source>
        <dbReference type="SAM" id="MobiDB-lite"/>
    </source>
</evidence>
<evidence type="ECO:0000256" key="7">
    <source>
        <dbReference type="ARBA" id="ARBA00023125"/>
    </source>
</evidence>
<dbReference type="PANTHER" id="PTHR23235">
    <property type="entry name" value="KRUEPPEL-LIKE TRANSCRIPTION FACTOR"/>
    <property type="match status" value="1"/>
</dbReference>
<feature type="domain" description="C2H2-type" evidence="12">
    <location>
        <begin position="340"/>
        <end position="367"/>
    </location>
</feature>
<dbReference type="Gene3D" id="3.30.160.60">
    <property type="entry name" value="Classic Zinc Finger"/>
    <property type="match status" value="9"/>
</dbReference>
<evidence type="ECO:0000256" key="9">
    <source>
        <dbReference type="ARBA" id="ARBA00023242"/>
    </source>
</evidence>
<feature type="domain" description="C2H2-type" evidence="12">
    <location>
        <begin position="560"/>
        <end position="582"/>
    </location>
</feature>
<feature type="compositionally biased region" description="Polar residues" evidence="11">
    <location>
        <begin position="657"/>
        <end position="666"/>
    </location>
</feature>
<accession>A0A1B6JUU0</accession>
<dbReference type="Pfam" id="PF00096">
    <property type="entry name" value="zf-C2H2"/>
    <property type="match status" value="7"/>
</dbReference>
<evidence type="ECO:0000256" key="5">
    <source>
        <dbReference type="ARBA" id="ARBA00022833"/>
    </source>
</evidence>
<feature type="domain" description="C2H2-type" evidence="12">
    <location>
        <begin position="528"/>
        <end position="552"/>
    </location>
</feature>
<feature type="region of interest" description="Disordered" evidence="11">
    <location>
        <begin position="595"/>
        <end position="630"/>
    </location>
</feature>
<organism evidence="14">
    <name type="scientific">Homalodisca liturata</name>
    <dbReference type="NCBI Taxonomy" id="320908"/>
    <lineage>
        <taxon>Eukaryota</taxon>
        <taxon>Metazoa</taxon>
        <taxon>Ecdysozoa</taxon>
        <taxon>Arthropoda</taxon>
        <taxon>Hexapoda</taxon>
        <taxon>Insecta</taxon>
        <taxon>Pterygota</taxon>
        <taxon>Neoptera</taxon>
        <taxon>Paraneoptera</taxon>
        <taxon>Hemiptera</taxon>
        <taxon>Auchenorrhyncha</taxon>
        <taxon>Membracoidea</taxon>
        <taxon>Cicadellidae</taxon>
        <taxon>Cicadellinae</taxon>
        <taxon>Proconiini</taxon>
        <taxon>Homalodisca</taxon>
    </lineage>
</organism>
<keyword evidence="6" id="KW-0805">Transcription regulation</keyword>
<dbReference type="FunFam" id="3.30.160.60:FF:000100">
    <property type="entry name" value="Zinc finger 45-like"/>
    <property type="match status" value="1"/>
</dbReference>
<dbReference type="PROSITE" id="PS00028">
    <property type="entry name" value="ZINC_FINGER_C2H2_1"/>
    <property type="match status" value="8"/>
</dbReference>
<keyword evidence="8" id="KW-0804">Transcription</keyword>
<keyword evidence="5" id="KW-0862">Zinc</keyword>
<evidence type="ECO:0000256" key="3">
    <source>
        <dbReference type="ARBA" id="ARBA00022737"/>
    </source>
</evidence>
<keyword evidence="2" id="KW-0479">Metal-binding</keyword>
<protein>
    <recommendedName>
        <fullName evidence="12">C2H2-type domain-containing protein</fullName>
    </recommendedName>
</protein>
<feature type="domain" description="C2H2-type" evidence="12">
    <location>
        <begin position="474"/>
        <end position="501"/>
    </location>
</feature>
<feature type="compositionally biased region" description="Low complexity" evidence="11">
    <location>
        <begin position="147"/>
        <end position="166"/>
    </location>
</feature>
<sequence length="811" mass="91005">MLRCNSEGSSLDSIKLVSDNLSERVKLDYTNSIEYYGDSDALSEERAGSITTHNFKSISKKNNKLEGNWTASLKLLETKSQIVGDSSGDQGGGKVRVMTDMTMNSNLMFRSMFFMNDEATRHFLAPPLPPIQPCDIQSEYFQKKLISQGSSTSGPSTVTTSSTNTGNISAPTSNSGQPTGSTGSGEKQVQSLVLPKQRPHNCEECGKTFLMKHHLSTHMRVHTGERPHVCPECGKSFALKHCLSTHLLLHTAERPYKCPECNKSFTLKHHLVSHERVHTRERPFECPECGQRFPQKRHLSTHIKFHSGERPFSCQVCGESFSREEHLVMHSRFHGGLSPYNCPDCGAGFLRKFELVNHERQHGRNPESCPTCGKEFLQKRTLLVHVRTCGMTSSFPTTQQSSPPRFSEETSPRFNDNTPPRFSDGSSPPRFPSENGSPRFSENGNQFRFSEGQMRYPDGTPSSSPMPMQAPKDKVCKECGETFASVEGLALHLRLHFGDHSFLADICSLAASLKQTAVNVAASLKKTHICTDCGRGFTQRHGLFQHRQRHANGSCKEKPFACEKCGKSFAQKNHLTLHERQHMDLPRNGVMKSQIQKVPHPTPDESHLEDQQMESSSAGEDNPSSQGEEGTMANSLMLRQNHRDHQRVEIMSRHSADSSSNGNQRTTQEENKEIQRALANSLMLPQNHTDHRMEMLNRHAEPTSESSQRTTQSENRKDIERSMANSIMLQQNHQDRQRVDLINRHTSESQRSLNAPVPLVRMHNRVSQNSSMQQDSSERPILPSHHHHLGASAPPSDQTISCLHPVGNKQY</sequence>
<proteinExistence type="predicted"/>
<feature type="domain" description="C2H2-type" evidence="12">
    <location>
        <begin position="228"/>
        <end position="255"/>
    </location>
</feature>
<feature type="region of interest" description="Disordered" evidence="11">
    <location>
        <begin position="147"/>
        <end position="191"/>
    </location>
</feature>
<feature type="compositionally biased region" description="Polar residues" evidence="11">
    <location>
        <begin position="766"/>
        <end position="775"/>
    </location>
</feature>
<keyword evidence="9" id="KW-0539">Nucleus</keyword>
<comment type="subcellular location">
    <subcellularLocation>
        <location evidence="1">Nucleus</location>
    </subcellularLocation>
</comment>
<dbReference type="PROSITE" id="PS50157">
    <property type="entry name" value="ZINC_FINGER_C2H2_2"/>
    <property type="match status" value="10"/>
</dbReference>
<dbReference type="FunFam" id="3.30.160.60:FF:000322">
    <property type="entry name" value="GDNF-inducible zinc finger protein 1"/>
    <property type="match status" value="1"/>
</dbReference>
<dbReference type="InterPro" id="IPR036236">
    <property type="entry name" value="Znf_C2H2_sf"/>
</dbReference>
<feature type="domain" description="C2H2-type" evidence="12">
    <location>
        <begin position="312"/>
        <end position="339"/>
    </location>
</feature>
<dbReference type="FunFam" id="3.30.160.60:FF:001228">
    <property type="entry name" value="Zinc finger protein 236"/>
    <property type="match status" value="1"/>
</dbReference>
<dbReference type="GO" id="GO:0008270">
    <property type="term" value="F:zinc ion binding"/>
    <property type="evidence" value="ECO:0007669"/>
    <property type="project" value="UniProtKB-KW"/>
</dbReference>
<feature type="compositionally biased region" description="Polar residues" evidence="11">
    <location>
        <begin position="412"/>
        <end position="426"/>
    </location>
</feature>
<evidence type="ECO:0000256" key="8">
    <source>
        <dbReference type="ARBA" id="ARBA00023163"/>
    </source>
</evidence>
<feature type="region of interest" description="Disordered" evidence="11">
    <location>
        <begin position="651"/>
        <end position="672"/>
    </location>
</feature>
<evidence type="ECO:0000256" key="2">
    <source>
        <dbReference type="ARBA" id="ARBA00022723"/>
    </source>
</evidence>
<feature type="compositionally biased region" description="Low complexity" evidence="11">
    <location>
        <begin position="392"/>
        <end position="404"/>
    </location>
</feature>
<keyword evidence="7" id="KW-0238">DNA-binding</keyword>
<dbReference type="SUPFAM" id="SSF57667">
    <property type="entry name" value="beta-beta-alpha zinc fingers"/>
    <property type="match status" value="6"/>
</dbReference>
<dbReference type="GO" id="GO:0000978">
    <property type="term" value="F:RNA polymerase II cis-regulatory region sequence-specific DNA binding"/>
    <property type="evidence" value="ECO:0007669"/>
    <property type="project" value="TreeGrafter"/>
</dbReference>
<feature type="domain" description="C2H2-type" evidence="12">
    <location>
        <begin position="200"/>
        <end position="227"/>
    </location>
</feature>
<keyword evidence="3" id="KW-0677">Repeat</keyword>